<keyword evidence="2" id="KW-1185">Reference proteome</keyword>
<evidence type="ECO:0000313" key="2">
    <source>
        <dbReference type="Proteomes" id="UP000322887"/>
    </source>
</evidence>
<dbReference type="RefSeq" id="WP_002648608.1">
    <property type="nucleotide sequence ID" value="NZ_CP042910.1"/>
</dbReference>
<evidence type="ECO:0000313" key="1">
    <source>
        <dbReference type="EMBL" id="QEG15579.1"/>
    </source>
</evidence>
<organism evidence="1 2">
    <name type="scientific">Gimesia maris</name>
    <dbReference type="NCBI Taxonomy" id="122"/>
    <lineage>
        <taxon>Bacteria</taxon>
        <taxon>Pseudomonadati</taxon>
        <taxon>Planctomycetota</taxon>
        <taxon>Planctomycetia</taxon>
        <taxon>Planctomycetales</taxon>
        <taxon>Planctomycetaceae</taxon>
        <taxon>Gimesia</taxon>
    </lineage>
</organism>
<reference evidence="1 2" key="1">
    <citation type="submission" date="2019-08" db="EMBL/GenBank/DDBJ databases">
        <title>Deep-cultivation of Planctomycetes and their phenomic and genomic characterization uncovers novel biology.</title>
        <authorList>
            <person name="Wiegand S."/>
            <person name="Jogler M."/>
            <person name="Boedeker C."/>
            <person name="Pinto D."/>
            <person name="Vollmers J."/>
            <person name="Rivas-Marin E."/>
            <person name="Kohn T."/>
            <person name="Peeters S.H."/>
            <person name="Heuer A."/>
            <person name="Rast P."/>
            <person name="Oberbeckmann S."/>
            <person name="Bunk B."/>
            <person name="Jeske O."/>
            <person name="Meyerdierks A."/>
            <person name="Storesund J.E."/>
            <person name="Kallscheuer N."/>
            <person name="Luecker S."/>
            <person name="Lage O.M."/>
            <person name="Pohl T."/>
            <person name="Merkel B.J."/>
            <person name="Hornburger P."/>
            <person name="Mueller R.-W."/>
            <person name="Bruemmer F."/>
            <person name="Labrenz M."/>
            <person name="Spormann A.M."/>
            <person name="Op den Camp H."/>
            <person name="Overmann J."/>
            <person name="Amann R."/>
            <person name="Jetten M.S.M."/>
            <person name="Mascher T."/>
            <person name="Medema M.H."/>
            <person name="Devos D.P."/>
            <person name="Kaster A.-K."/>
            <person name="Ovreas L."/>
            <person name="Rohde M."/>
            <person name="Galperin M.Y."/>
            <person name="Jogler C."/>
        </authorList>
    </citation>
    <scope>NUCLEOTIDE SEQUENCE [LARGE SCALE GENOMIC DNA]</scope>
    <source>
        <strain evidence="1 2">DSM 8797</strain>
    </source>
</reference>
<dbReference type="EMBL" id="CP042910">
    <property type="protein sequence ID" value="QEG15579.1"/>
    <property type="molecule type" value="Genomic_DNA"/>
</dbReference>
<accession>A0ABX5YIP1</accession>
<proteinExistence type="predicted"/>
<name>A0ABX5YIP1_9PLAN</name>
<dbReference type="GeneID" id="98646054"/>
<sequence>MAELKIPREVELYLLDLIISHERIDPESSVRLPSGSRTVLQEWLERIVINPQLLHAHRMWLGQHLKQKYRFREDLAPEQIKEYVEWGVEPEQLSNDQLAELLLNPIALYSLHDALVDEYPEYWENIIRQESRKTVEDLGLTLPHFDTLTPDEYSAPQAYTLGEKPLERQTFTPRPGLTQPNYELPADDSRCEWRQGNPETVDGTANIWLTWNEENKSLDIRLGGFLQGDVSVKASTDWSRGVELGVINDRFVLETSITSRDGRKPQPHDRLVIDWNHQGKEQHVVITITFSSTDLIPDLA</sequence>
<dbReference type="Proteomes" id="UP000322887">
    <property type="component" value="Chromosome"/>
</dbReference>
<gene>
    <name evidence="1" type="ORF">GmarT_14200</name>
</gene>
<protein>
    <submittedName>
        <fullName evidence="1">Uncharacterized protein</fullName>
    </submittedName>
</protein>